<dbReference type="EMBL" id="BGPR01009606">
    <property type="protein sequence ID" value="GBN41109.1"/>
    <property type="molecule type" value="Genomic_DNA"/>
</dbReference>
<feature type="region of interest" description="Disordered" evidence="1">
    <location>
        <begin position="1"/>
        <end position="22"/>
    </location>
</feature>
<protein>
    <submittedName>
        <fullName evidence="2">Uncharacterized protein</fullName>
    </submittedName>
</protein>
<keyword evidence="3" id="KW-1185">Reference proteome</keyword>
<reference evidence="2 3" key="1">
    <citation type="journal article" date="2019" name="Sci. Rep.">
        <title>Orb-weaving spider Araneus ventricosus genome elucidates the spidroin gene catalogue.</title>
        <authorList>
            <person name="Kono N."/>
            <person name="Nakamura H."/>
            <person name="Ohtoshi R."/>
            <person name="Moran D.A.P."/>
            <person name="Shinohara A."/>
            <person name="Yoshida Y."/>
            <person name="Fujiwara M."/>
            <person name="Mori M."/>
            <person name="Tomita M."/>
            <person name="Arakawa K."/>
        </authorList>
    </citation>
    <scope>NUCLEOTIDE SEQUENCE [LARGE SCALE GENOMIC DNA]</scope>
</reference>
<organism evidence="2 3">
    <name type="scientific">Araneus ventricosus</name>
    <name type="common">Orbweaver spider</name>
    <name type="synonym">Epeira ventricosa</name>
    <dbReference type="NCBI Taxonomy" id="182803"/>
    <lineage>
        <taxon>Eukaryota</taxon>
        <taxon>Metazoa</taxon>
        <taxon>Ecdysozoa</taxon>
        <taxon>Arthropoda</taxon>
        <taxon>Chelicerata</taxon>
        <taxon>Arachnida</taxon>
        <taxon>Araneae</taxon>
        <taxon>Araneomorphae</taxon>
        <taxon>Entelegynae</taxon>
        <taxon>Araneoidea</taxon>
        <taxon>Araneidae</taxon>
        <taxon>Araneus</taxon>
    </lineage>
</organism>
<name>A0A4Y2NR00_ARAVE</name>
<feature type="compositionally biased region" description="Low complexity" evidence="1">
    <location>
        <begin position="1"/>
        <end position="19"/>
    </location>
</feature>
<comment type="caution">
    <text evidence="2">The sequence shown here is derived from an EMBL/GenBank/DDBJ whole genome shotgun (WGS) entry which is preliminary data.</text>
</comment>
<gene>
    <name evidence="2" type="ORF">AVEN_77308_1</name>
</gene>
<proteinExistence type="predicted"/>
<evidence type="ECO:0000313" key="2">
    <source>
        <dbReference type="EMBL" id="GBN41109.1"/>
    </source>
</evidence>
<evidence type="ECO:0000313" key="3">
    <source>
        <dbReference type="Proteomes" id="UP000499080"/>
    </source>
</evidence>
<dbReference type="AlphaFoldDB" id="A0A4Y2NR00"/>
<dbReference type="Proteomes" id="UP000499080">
    <property type="component" value="Unassembled WGS sequence"/>
</dbReference>
<sequence length="224" mass="25710">MERASFKSASSAAPAKKPSTFNNTDGFTADSIPPNHYHLGVDNYAVISDFGDVINVHIRNFRTDENAESSQPKMVLNFHLSCGRPCRMTCIDFPYHRIRTQEIIIRNTLFLASAWLENVPCVSLQRYVTKQDFSRQFLPSVCLLTETEWYQLQCIRKKISESCKSLMFNNFLKKKILLEVFSRSPRINLQMELSDVEMLLSMSLTKLLADNIESRIENVLVCKG</sequence>
<accession>A0A4Y2NR00</accession>
<dbReference type="OrthoDB" id="2505440at2759"/>
<evidence type="ECO:0000256" key="1">
    <source>
        <dbReference type="SAM" id="MobiDB-lite"/>
    </source>
</evidence>